<proteinExistence type="predicted"/>
<dbReference type="AlphaFoldDB" id="A0A0E0JVX5"/>
<reference evidence="2" key="1">
    <citation type="submission" date="2015-04" db="UniProtKB">
        <authorList>
            <consortium name="EnsemblPlants"/>
        </authorList>
    </citation>
    <scope>IDENTIFICATION</scope>
</reference>
<feature type="compositionally biased region" description="Low complexity" evidence="1">
    <location>
        <begin position="94"/>
        <end position="104"/>
    </location>
</feature>
<keyword evidence="3" id="KW-1185">Reference proteome</keyword>
<feature type="region of interest" description="Disordered" evidence="1">
    <location>
        <begin position="72"/>
        <end position="107"/>
    </location>
</feature>
<feature type="compositionally biased region" description="Basic and acidic residues" evidence="1">
    <location>
        <begin position="72"/>
        <end position="86"/>
    </location>
</feature>
<name>A0A0E0JVX5_ORYPU</name>
<organism evidence="2">
    <name type="scientific">Oryza punctata</name>
    <name type="common">Red rice</name>
    <dbReference type="NCBI Taxonomy" id="4537"/>
    <lineage>
        <taxon>Eukaryota</taxon>
        <taxon>Viridiplantae</taxon>
        <taxon>Streptophyta</taxon>
        <taxon>Embryophyta</taxon>
        <taxon>Tracheophyta</taxon>
        <taxon>Spermatophyta</taxon>
        <taxon>Magnoliopsida</taxon>
        <taxon>Liliopsida</taxon>
        <taxon>Poales</taxon>
        <taxon>Poaceae</taxon>
        <taxon>BOP clade</taxon>
        <taxon>Oryzoideae</taxon>
        <taxon>Oryzeae</taxon>
        <taxon>Oryzinae</taxon>
        <taxon>Oryza</taxon>
    </lineage>
</organism>
<evidence type="ECO:0000256" key="1">
    <source>
        <dbReference type="SAM" id="MobiDB-lite"/>
    </source>
</evidence>
<feature type="compositionally biased region" description="Basic and acidic residues" evidence="1">
    <location>
        <begin position="171"/>
        <end position="181"/>
    </location>
</feature>
<evidence type="ECO:0000313" key="2">
    <source>
        <dbReference type="EnsemblPlants" id="OPUNC02G04110.1"/>
    </source>
</evidence>
<reference evidence="2" key="2">
    <citation type="submission" date="2018-05" db="EMBL/GenBank/DDBJ databases">
        <title>OpunRS2 (Oryza punctata Reference Sequence Version 2).</title>
        <authorList>
            <person name="Zhang J."/>
            <person name="Kudrna D."/>
            <person name="Lee S."/>
            <person name="Talag J."/>
            <person name="Welchert J."/>
            <person name="Wing R.A."/>
        </authorList>
    </citation>
    <scope>NUCLEOTIDE SEQUENCE [LARGE SCALE GENOMIC DNA]</scope>
</reference>
<dbReference type="Proteomes" id="UP000026962">
    <property type="component" value="Chromosome 2"/>
</dbReference>
<dbReference type="EnsemblPlants" id="OPUNC02G04110.1">
    <property type="protein sequence ID" value="OPUNC02G04110.1"/>
    <property type="gene ID" value="OPUNC02G04110"/>
</dbReference>
<evidence type="ECO:0000313" key="3">
    <source>
        <dbReference type="Proteomes" id="UP000026962"/>
    </source>
</evidence>
<dbReference type="Gramene" id="OPUNC02G04110.1">
    <property type="protein sequence ID" value="OPUNC02G04110.1"/>
    <property type="gene ID" value="OPUNC02G04110"/>
</dbReference>
<accession>A0A0E0JVX5</accession>
<dbReference type="OMA" id="WELRCAG"/>
<dbReference type="HOGENOM" id="CLU_1368142_0_0_1"/>
<feature type="region of interest" description="Disordered" evidence="1">
    <location>
        <begin position="153"/>
        <end position="200"/>
    </location>
</feature>
<sequence>MCRTRTLGKLKKHVLIVTSNISPKTIHNPHAWYSAQSSTSKILSHIDLSRAQVRNVELKLVTRSSSECVIDSSRKESTVAGAEKERTRRRGGPTREPLSPSSSSCRRRVVELPPRAIELGSSGVWELRCAGREGERQRGGKAATVVVEGELPRAGSGRAVTASAASPSGRCRREGHADVPDLPRAPRHPSMHAVPSSSLL</sequence>
<protein>
    <submittedName>
        <fullName evidence="2">Uncharacterized protein</fullName>
    </submittedName>
</protein>